<keyword evidence="2" id="KW-1185">Reference proteome</keyword>
<protein>
    <recommendedName>
        <fullName evidence="3">Glycosyltransferase family 92 protein</fullName>
    </recommendedName>
</protein>
<dbReference type="Proteomes" id="UP000011083">
    <property type="component" value="Unassembled WGS sequence"/>
</dbReference>
<evidence type="ECO:0008006" key="3">
    <source>
        <dbReference type="Google" id="ProtNLM"/>
    </source>
</evidence>
<sequence>MRVSLLILVVLVVSLFWLVVDWELGNFFNSFFLPAAKSAATKGPHRVDHRTHPAQLPVQLLNVSFNELRPDPRLRVFQFHMGVDTNFAVQDDPRTFETVELAYDDHGDRSQTVPTRVKLAAQKCAALQITGLTARLKALKHFQFVDAIARCAFLIDDELVLRLSDHERARASFDVHACNDTVHFPLAEVLHFPQASPIIAGGLLPRPTNGFPSAPWAGAEVQVVRARGPDATLRVAAVVFKKFTWLQPDDDLWLLWMLDVVGVDHVVINIATRDLPMEVVRQSMAQHESLAERVTLVDLDFPNRKSNHSFDYLLQVQAHEPFLRWQADFDFIFLIDQDEFPQLFDIDNAKANQPRIDIKTFIGRNRERFEEQGQVYFARPFVQRSESNHKPDPLLPTFLRELAPLDGLVTSAVWSGRSKPIEKLGKALFPVGAALRPYLHYNDYWPGLTPFDWRAGHLLHVREPLSDRKDAAQLQWFVDEGVVSDSAAAA</sequence>
<evidence type="ECO:0000313" key="1">
    <source>
        <dbReference type="EMBL" id="ELR16121.1"/>
    </source>
</evidence>
<dbReference type="KEGG" id="acan:ACA1_177090"/>
<accession>L8GVN8</accession>
<evidence type="ECO:0000313" key="2">
    <source>
        <dbReference type="Proteomes" id="UP000011083"/>
    </source>
</evidence>
<dbReference type="GeneID" id="14916805"/>
<proteinExistence type="predicted"/>
<gene>
    <name evidence="1" type="ORF">ACA1_177090</name>
</gene>
<organism evidence="1 2">
    <name type="scientific">Acanthamoeba castellanii (strain ATCC 30010 / Neff)</name>
    <dbReference type="NCBI Taxonomy" id="1257118"/>
    <lineage>
        <taxon>Eukaryota</taxon>
        <taxon>Amoebozoa</taxon>
        <taxon>Discosea</taxon>
        <taxon>Longamoebia</taxon>
        <taxon>Centramoebida</taxon>
        <taxon>Acanthamoebidae</taxon>
        <taxon>Acanthamoeba</taxon>
    </lineage>
</organism>
<dbReference type="VEuPathDB" id="AmoebaDB:ACA1_177090"/>
<dbReference type="AlphaFoldDB" id="L8GVN8"/>
<dbReference type="RefSeq" id="XP_004338134.1">
    <property type="nucleotide sequence ID" value="XM_004338086.1"/>
</dbReference>
<reference evidence="1 2" key="1">
    <citation type="journal article" date="2013" name="Genome Biol.">
        <title>Genome of Acanthamoeba castellanii highlights extensive lateral gene transfer and early evolution of tyrosine kinase signaling.</title>
        <authorList>
            <person name="Clarke M."/>
            <person name="Lohan A.J."/>
            <person name="Liu B."/>
            <person name="Lagkouvardos I."/>
            <person name="Roy S."/>
            <person name="Zafar N."/>
            <person name="Bertelli C."/>
            <person name="Schilde C."/>
            <person name="Kianianmomeni A."/>
            <person name="Burglin T.R."/>
            <person name="Frech C."/>
            <person name="Turcotte B."/>
            <person name="Kopec K.O."/>
            <person name="Synnott J.M."/>
            <person name="Choo C."/>
            <person name="Paponov I."/>
            <person name="Finkler A."/>
            <person name="Soon Heng Tan C."/>
            <person name="Hutchins A.P."/>
            <person name="Weinmeier T."/>
            <person name="Rattei T."/>
            <person name="Chu J.S."/>
            <person name="Gimenez G."/>
            <person name="Irimia M."/>
            <person name="Rigden D.J."/>
            <person name="Fitzpatrick D.A."/>
            <person name="Lorenzo-Morales J."/>
            <person name="Bateman A."/>
            <person name="Chiu C.H."/>
            <person name="Tang P."/>
            <person name="Hegemann P."/>
            <person name="Fromm H."/>
            <person name="Raoult D."/>
            <person name="Greub G."/>
            <person name="Miranda-Saavedra D."/>
            <person name="Chen N."/>
            <person name="Nash P."/>
            <person name="Ginger M.L."/>
            <person name="Horn M."/>
            <person name="Schaap P."/>
            <person name="Caler L."/>
            <person name="Loftus B."/>
        </authorList>
    </citation>
    <scope>NUCLEOTIDE SEQUENCE [LARGE SCALE GENOMIC DNA]</scope>
    <source>
        <strain evidence="1 2">Neff</strain>
    </source>
</reference>
<name>L8GVN8_ACACF</name>
<dbReference type="EMBL" id="KB008006">
    <property type="protein sequence ID" value="ELR16121.1"/>
    <property type="molecule type" value="Genomic_DNA"/>
</dbReference>